<evidence type="ECO:0000256" key="1">
    <source>
        <dbReference type="SAM" id="Phobius"/>
    </source>
</evidence>
<feature type="transmembrane region" description="Helical" evidence="1">
    <location>
        <begin position="353"/>
        <end position="379"/>
    </location>
</feature>
<comment type="caution">
    <text evidence="2">The sequence shown here is derived from an EMBL/GenBank/DDBJ whole genome shotgun (WGS) entry which is preliminary data.</text>
</comment>
<accession>A0ABU5E5L7</accession>
<dbReference type="PANTHER" id="PTHR34219:SF3">
    <property type="entry name" value="BLL7967 PROTEIN"/>
    <property type="match status" value="1"/>
</dbReference>
<dbReference type="Proteomes" id="UP001279642">
    <property type="component" value="Unassembled WGS sequence"/>
</dbReference>
<keyword evidence="1" id="KW-0472">Membrane</keyword>
<dbReference type="PANTHER" id="PTHR34219">
    <property type="entry name" value="IRON-REGULATED INNER MEMBRANE PROTEIN-RELATED"/>
    <property type="match status" value="1"/>
</dbReference>
<gene>
    <name evidence="2" type="ORF">SMD27_01850</name>
</gene>
<sequence>MAKRETSSASSFSARRLLGQIHLWSGLILCLPLVLIGLTGSILVFQEEIDALTNPIPHAATGGEMQPIGTMIAVAEKALANSAMEGRKVVAITLPQELGEPAIIRMSAPRAGGGPGSGGQILLDPITLGVLDIRQSGDGIMQIVHRLHANLLIAGRDGRTIVGWLGVVMLVLGASGTVIWWPRNGRWRQAFMVKWGTRPLRFNRDLHGAIGIWGLAVFMVVSFSGVYLAFPQAITAGIGSIFPARDLRSQDMQLKASPIAGEVPLDIDQVIDLARQNAPSAVLRNIALPQRKDQPYRLMLAQPDQVDGTPLATLYIDPWSQKIFVNRSPADYSLGESILAWQRPLHESAGLGWIWRILVFFSGLLPLLFSVTGITMWLLKRRNRKKAENQQNKAAVAIMD</sequence>
<reference evidence="2 3" key="1">
    <citation type="journal article" date="2016" name="Antonie Van Leeuwenhoek">
        <title>Dongia soli sp. nov., isolated from soil from Dokdo, Korea.</title>
        <authorList>
            <person name="Kim D.U."/>
            <person name="Lee H."/>
            <person name="Kim H."/>
            <person name="Kim S.G."/>
            <person name="Ka J.O."/>
        </authorList>
    </citation>
    <scope>NUCLEOTIDE SEQUENCE [LARGE SCALE GENOMIC DNA]</scope>
    <source>
        <strain evidence="2 3">D78</strain>
    </source>
</reference>
<keyword evidence="1" id="KW-0812">Transmembrane</keyword>
<keyword evidence="3" id="KW-1185">Reference proteome</keyword>
<dbReference type="InterPro" id="IPR005625">
    <property type="entry name" value="PepSY-ass_TM"/>
</dbReference>
<feature type="transmembrane region" description="Helical" evidence="1">
    <location>
        <begin position="21"/>
        <end position="45"/>
    </location>
</feature>
<feature type="transmembrane region" description="Helical" evidence="1">
    <location>
        <begin position="208"/>
        <end position="230"/>
    </location>
</feature>
<name>A0ABU5E5L7_9PROT</name>
<dbReference type="Pfam" id="PF03929">
    <property type="entry name" value="PepSY_TM"/>
    <property type="match status" value="1"/>
</dbReference>
<feature type="transmembrane region" description="Helical" evidence="1">
    <location>
        <begin position="161"/>
        <end position="182"/>
    </location>
</feature>
<dbReference type="RefSeq" id="WP_320506636.1">
    <property type="nucleotide sequence ID" value="NZ_JAXCLW010000001.1"/>
</dbReference>
<dbReference type="EMBL" id="JAXCLW010000001">
    <property type="protein sequence ID" value="MDY0881577.1"/>
    <property type="molecule type" value="Genomic_DNA"/>
</dbReference>
<keyword evidence="1" id="KW-1133">Transmembrane helix</keyword>
<proteinExistence type="predicted"/>
<organism evidence="2 3">
    <name type="scientific">Dongia soli</name>
    <dbReference type="NCBI Taxonomy" id="600628"/>
    <lineage>
        <taxon>Bacteria</taxon>
        <taxon>Pseudomonadati</taxon>
        <taxon>Pseudomonadota</taxon>
        <taxon>Alphaproteobacteria</taxon>
        <taxon>Rhodospirillales</taxon>
        <taxon>Dongiaceae</taxon>
        <taxon>Dongia</taxon>
    </lineage>
</organism>
<evidence type="ECO:0000313" key="2">
    <source>
        <dbReference type="EMBL" id="MDY0881577.1"/>
    </source>
</evidence>
<protein>
    <submittedName>
        <fullName evidence="2">PepSY-associated TM helix domain-containing protein</fullName>
    </submittedName>
</protein>
<evidence type="ECO:0000313" key="3">
    <source>
        <dbReference type="Proteomes" id="UP001279642"/>
    </source>
</evidence>